<sequence>MVEGGRKARWMSSCASHRGLAPRLLLVVIIANAKAIAALGSNVPLPPYDNPQHKLPLGPSLLSLLDSCSCHRMAPSHPPKP</sequence>
<reference evidence="2" key="1">
    <citation type="submission" date="2023-05" db="EMBL/GenBank/DDBJ databases">
        <title>Nepenthes gracilis genome sequencing.</title>
        <authorList>
            <person name="Fukushima K."/>
        </authorList>
    </citation>
    <scope>NUCLEOTIDE SEQUENCE</scope>
    <source>
        <strain evidence="2">SING2019-196</strain>
    </source>
</reference>
<feature type="transmembrane region" description="Helical" evidence="1">
    <location>
        <begin position="20"/>
        <end position="40"/>
    </location>
</feature>
<proteinExistence type="predicted"/>
<accession>A0AAD3SDT5</accession>
<comment type="caution">
    <text evidence="2">The sequence shown here is derived from an EMBL/GenBank/DDBJ whole genome shotgun (WGS) entry which is preliminary data.</text>
</comment>
<dbReference type="EMBL" id="BSYO01000009">
    <property type="protein sequence ID" value="GMH09378.1"/>
    <property type="molecule type" value="Genomic_DNA"/>
</dbReference>
<keyword evidence="1" id="KW-0812">Transmembrane</keyword>
<keyword evidence="1" id="KW-0472">Membrane</keyword>
<name>A0AAD3SDT5_NEPGR</name>
<organism evidence="2 3">
    <name type="scientific">Nepenthes gracilis</name>
    <name type="common">Slender pitcher plant</name>
    <dbReference type="NCBI Taxonomy" id="150966"/>
    <lineage>
        <taxon>Eukaryota</taxon>
        <taxon>Viridiplantae</taxon>
        <taxon>Streptophyta</taxon>
        <taxon>Embryophyta</taxon>
        <taxon>Tracheophyta</taxon>
        <taxon>Spermatophyta</taxon>
        <taxon>Magnoliopsida</taxon>
        <taxon>eudicotyledons</taxon>
        <taxon>Gunneridae</taxon>
        <taxon>Pentapetalae</taxon>
        <taxon>Caryophyllales</taxon>
        <taxon>Nepenthaceae</taxon>
        <taxon>Nepenthes</taxon>
    </lineage>
</organism>
<dbReference type="AlphaFoldDB" id="A0AAD3SDT5"/>
<gene>
    <name evidence="2" type="ORF">Nepgr_011219</name>
</gene>
<keyword evidence="3" id="KW-1185">Reference proteome</keyword>
<protein>
    <submittedName>
        <fullName evidence="2">Uncharacterized protein</fullName>
    </submittedName>
</protein>
<evidence type="ECO:0000313" key="3">
    <source>
        <dbReference type="Proteomes" id="UP001279734"/>
    </source>
</evidence>
<evidence type="ECO:0000313" key="2">
    <source>
        <dbReference type="EMBL" id="GMH09378.1"/>
    </source>
</evidence>
<evidence type="ECO:0000256" key="1">
    <source>
        <dbReference type="SAM" id="Phobius"/>
    </source>
</evidence>
<keyword evidence="1" id="KW-1133">Transmembrane helix</keyword>
<dbReference type="Proteomes" id="UP001279734">
    <property type="component" value="Unassembled WGS sequence"/>
</dbReference>